<dbReference type="InterPro" id="IPR035931">
    <property type="entry name" value="YlxR-like_sf"/>
</dbReference>
<dbReference type="RefSeq" id="WP_110668334.1">
    <property type="nucleotide sequence ID" value="NZ_PYBW01000033.1"/>
</dbReference>
<protein>
    <submittedName>
        <fullName evidence="2">DUF448 domain-containing protein</fullName>
    </submittedName>
</protein>
<dbReference type="InterPro" id="IPR037465">
    <property type="entry name" value="YlxR"/>
</dbReference>
<dbReference type="InterPro" id="IPR007393">
    <property type="entry name" value="YlxR_dom"/>
</dbReference>
<evidence type="ECO:0000313" key="2">
    <source>
        <dbReference type="EMBL" id="PYC81961.1"/>
    </source>
</evidence>
<dbReference type="SUPFAM" id="SSF64376">
    <property type="entry name" value="YlxR-like"/>
    <property type="match status" value="1"/>
</dbReference>
<organism evidence="2 3">
    <name type="scientific">Streptomyces tateyamensis</name>
    <dbReference type="NCBI Taxonomy" id="565073"/>
    <lineage>
        <taxon>Bacteria</taxon>
        <taxon>Bacillati</taxon>
        <taxon>Actinomycetota</taxon>
        <taxon>Actinomycetes</taxon>
        <taxon>Kitasatosporales</taxon>
        <taxon>Streptomycetaceae</taxon>
        <taxon>Streptomyces</taxon>
    </lineage>
</organism>
<dbReference type="OrthoDB" id="5244965at2"/>
<keyword evidence="3" id="KW-1185">Reference proteome</keyword>
<dbReference type="PANTHER" id="PTHR34215">
    <property type="entry name" value="BLL0784 PROTEIN"/>
    <property type="match status" value="1"/>
</dbReference>
<evidence type="ECO:0000313" key="3">
    <source>
        <dbReference type="Proteomes" id="UP000248039"/>
    </source>
</evidence>
<dbReference type="EMBL" id="PYBW01000033">
    <property type="protein sequence ID" value="PYC81961.1"/>
    <property type="molecule type" value="Genomic_DNA"/>
</dbReference>
<feature type="domain" description="YlxR" evidence="1">
    <location>
        <begin position="13"/>
        <end position="85"/>
    </location>
</feature>
<dbReference type="Proteomes" id="UP000248039">
    <property type="component" value="Unassembled WGS sequence"/>
</dbReference>
<comment type="caution">
    <text evidence="2">The sequence shown here is derived from an EMBL/GenBank/DDBJ whole genome shotgun (WGS) entry which is preliminary data.</text>
</comment>
<dbReference type="AlphaFoldDB" id="A0A2V4PAD5"/>
<evidence type="ECO:0000259" key="1">
    <source>
        <dbReference type="Pfam" id="PF04296"/>
    </source>
</evidence>
<sequence length="97" mass="10380">MSGRTHVRACPERTCVGCRKRAAKHELLRVIAVAGACVPDPRSSLPGRGAYLHPDSGCLDLAVRRRAFPRAFRLTGTLDTEALREQVTAGPDSAPAS</sequence>
<dbReference type="Gene3D" id="3.30.1230.10">
    <property type="entry name" value="YlxR-like"/>
    <property type="match status" value="1"/>
</dbReference>
<proteinExistence type="predicted"/>
<gene>
    <name evidence="2" type="ORF">C7C46_10995</name>
</gene>
<dbReference type="PANTHER" id="PTHR34215:SF1">
    <property type="entry name" value="YLXR DOMAIN-CONTAINING PROTEIN"/>
    <property type="match status" value="1"/>
</dbReference>
<dbReference type="Pfam" id="PF04296">
    <property type="entry name" value="YlxR"/>
    <property type="match status" value="1"/>
</dbReference>
<reference evidence="2 3" key="1">
    <citation type="submission" date="2018-03" db="EMBL/GenBank/DDBJ databases">
        <title>Bioinformatic expansion and discovery of thiopeptide antibiotics.</title>
        <authorList>
            <person name="Schwalen C.J."/>
            <person name="Hudson G.A."/>
            <person name="Mitchell D.A."/>
        </authorList>
    </citation>
    <scope>NUCLEOTIDE SEQUENCE [LARGE SCALE GENOMIC DNA]</scope>
    <source>
        <strain evidence="2 3">ATCC 21389</strain>
    </source>
</reference>
<accession>A0A2V4PAD5</accession>
<name>A0A2V4PAD5_9ACTN</name>